<dbReference type="EMBL" id="CP059732">
    <property type="protein sequence ID" value="QMW05089.1"/>
    <property type="molecule type" value="Genomic_DNA"/>
</dbReference>
<gene>
    <name evidence="2" type="ORF">H3H32_09475</name>
</gene>
<dbReference type="Gene3D" id="2.120.10.30">
    <property type="entry name" value="TolB, C-terminal domain"/>
    <property type="match status" value="2"/>
</dbReference>
<dbReference type="KEGG" id="sfol:H3H32_09475"/>
<dbReference type="Proteomes" id="UP000515369">
    <property type="component" value="Chromosome"/>
</dbReference>
<dbReference type="PROSITE" id="PS51257">
    <property type="entry name" value="PROKAR_LIPOPROTEIN"/>
    <property type="match status" value="1"/>
</dbReference>
<comment type="similarity">
    <text evidence="1">Belongs to the TolB family.</text>
</comment>
<evidence type="ECO:0000313" key="2">
    <source>
        <dbReference type="EMBL" id="QMW05089.1"/>
    </source>
</evidence>
<dbReference type="PANTHER" id="PTHR36842">
    <property type="entry name" value="PROTEIN TOLB HOMOLOG"/>
    <property type="match status" value="1"/>
</dbReference>
<organism evidence="2 3">
    <name type="scientific">Spirosoma foliorum</name>
    <dbReference type="NCBI Taxonomy" id="2710596"/>
    <lineage>
        <taxon>Bacteria</taxon>
        <taxon>Pseudomonadati</taxon>
        <taxon>Bacteroidota</taxon>
        <taxon>Cytophagia</taxon>
        <taxon>Cytophagales</taxon>
        <taxon>Cytophagaceae</taxon>
        <taxon>Spirosoma</taxon>
    </lineage>
</organism>
<dbReference type="RefSeq" id="WP_182462437.1">
    <property type="nucleotide sequence ID" value="NZ_CP059732.1"/>
</dbReference>
<dbReference type="AlphaFoldDB" id="A0A7G5H1U7"/>
<proteinExistence type="inferred from homology"/>
<dbReference type="SUPFAM" id="SSF82171">
    <property type="entry name" value="DPP6 N-terminal domain-like"/>
    <property type="match status" value="1"/>
</dbReference>
<accession>A0A7G5H1U7</accession>
<dbReference type="InterPro" id="IPR011659">
    <property type="entry name" value="WD40"/>
</dbReference>
<evidence type="ECO:0000313" key="3">
    <source>
        <dbReference type="Proteomes" id="UP000515369"/>
    </source>
</evidence>
<reference evidence="2 3" key="1">
    <citation type="submission" date="2020-07" db="EMBL/GenBank/DDBJ databases">
        <title>Spirosoma foliorum sp. nov., isolated from the leaves on the Nejang mountain Korea, Republic of.</title>
        <authorList>
            <person name="Ho H."/>
            <person name="Lee Y.-J."/>
            <person name="Nurcahyanto D.-A."/>
            <person name="Kim S.-G."/>
        </authorList>
    </citation>
    <scope>NUCLEOTIDE SEQUENCE [LARGE SCALE GENOMIC DNA]</scope>
    <source>
        <strain evidence="2 3">PL0136</strain>
    </source>
</reference>
<name>A0A7G5H1U7_9BACT</name>
<keyword evidence="3" id="KW-1185">Reference proteome</keyword>
<dbReference type="Pfam" id="PF07676">
    <property type="entry name" value="PD40"/>
    <property type="match status" value="3"/>
</dbReference>
<dbReference type="InterPro" id="IPR011042">
    <property type="entry name" value="6-blade_b-propeller_TolB-like"/>
</dbReference>
<protein>
    <submittedName>
        <fullName evidence="2">PD40 domain-containing protein</fullName>
    </submittedName>
</protein>
<evidence type="ECO:0000256" key="1">
    <source>
        <dbReference type="ARBA" id="ARBA00009820"/>
    </source>
</evidence>
<sequence>MKRLLIWSIVVAFLISCKENTVVDPTKRVRPVSLQISSNGTEYKLSWQEVRIVCITAPCPDIADVEAEEYDIQIATSELGEFKTYQTVRADQKSINIPTTSTGAYLVARIVSKNKSAPSVNSNSVMVSNGSLSQSLYYPGFGTSGDATGGDVTSDGSKAAYSVLVDEGAGHYVTPLYITNLQNEQPISTKLITRQGAITAFSADGQQLAYPSNTDNGLVIYEVASEQKQVLPIADAAWVRGLAWSPDGKWLAFSVVSNDESRLWKIATSGGTAIPLSPSLPIKEANSIRQTGIDWSPDGQVIAVSRARSGNTSLQWRAAISFYDPNGGGEIKYFDTQPGWIDTAPSISPNGKQLAFLSTRSATSANTYSLWVRDLTTGTVRQVNLLIGLIPSDDYTPRWLGNERLLFMGTQQGKKGYFSVFL</sequence>